<keyword evidence="2" id="KW-0732">Signal</keyword>
<name>A0ABP0BZ55_9PEZI</name>
<evidence type="ECO:0000313" key="5">
    <source>
        <dbReference type="Proteomes" id="UP001642482"/>
    </source>
</evidence>
<feature type="chain" id="PRO_5047164069" description="DUF7735 domain-containing protein" evidence="2">
    <location>
        <begin position="22"/>
        <end position="255"/>
    </location>
</feature>
<sequence>MAHTLWTAAAAVLALGATTSAATSLITAAPAATDIAGALSTLLPTAPPTSTEDTGVASISSLCQSDLFVGVFLHATPEGDFATALSSFGSVITSQASQACGTTSPCPSPAPSLWCAFPDVAPSSVLANYTSYGLAAASYFPSGLSPLVSLATACPEAWYAANTMVPQGPDDFREFAILGECFATVRRGVSSTGSAAATATETATAKQTTATTTGKETTGTASTPSSVTSEGKRAGDMSVALCVVTVACSVMSMLL</sequence>
<gene>
    <name evidence="4" type="ORF">SEUCBS140593_005764</name>
</gene>
<accession>A0ABP0BZ55</accession>
<dbReference type="Proteomes" id="UP001642482">
    <property type="component" value="Unassembled WGS sequence"/>
</dbReference>
<evidence type="ECO:0000256" key="2">
    <source>
        <dbReference type="SAM" id="SignalP"/>
    </source>
</evidence>
<feature type="compositionally biased region" description="Low complexity" evidence="1">
    <location>
        <begin position="193"/>
        <end position="223"/>
    </location>
</feature>
<reference evidence="4 5" key="1">
    <citation type="submission" date="2024-01" db="EMBL/GenBank/DDBJ databases">
        <authorList>
            <person name="Allen C."/>
            <person name="Tagirdzhanova G."/>
        </authorList>
    </citation>
    <scope>NUCLEOTIDE SEQUENCE [LARGE SCALE GENOMIC DNA]</scope>
</reference>
<protein>
    <recommendedName>
        <fullName evidence="3">DUF7735 domain-containing protein</fullName>
    </recommendedName>
</protein>
<feature type="signal peptide" evidence="2">
    <location>
        <begin position="1"/>
        <end position="21"/>
    </location>
</feature>
<keyword evidence="5" id="KW-1185">Reference proteome</keyword>
<proteinExistence type="predicted"/>
<comment type="caution">
    <text evidence="4">The sequence shown here is derived from an EMBL/GenBank/DDBJ whole genome shotgun (WGS) entry which is preliminary data.</text>
</comment>
<organism evidence="4 5">
    <name type="scientific">Sporothrix eucalyptigena</name>
    <dbReference type="NCBI Taxonomy" id="1812306"/>
    <lineage>
        <taxon>Eukaryota</taxon>
        <taxon>Fungi</taxon>
        <taxon>Dikarya</taxon>
        <taxon>Ascomycota</taxon>
        <taxon>Pezizomycotina</taxon>
        <taxon>Sordariomycetes</taxon>
        <taxon>Sordariomycetidae</taxon>
        <taxon>Ophiostomatales</taxon>
        <taxon>Ophiostomataceae</taxon>
        <taxon>Sporothrix</taxon>
    </lineage>
</organism>
<dbReference type="InterPro" id="IPR056637">
    <property type="entry name" value="DUF7735"/>
</dbReference>
<feature type="region of interest" description="Disordered" evidence="1">
    <location>
        <begin position="193"/>
        <end position="231"/>
    </location>
</feature>
<feature type="domain" description="DUF7735" evidence="3">
    <location>
        <begin position="42"/>
        <end position="186"/>
    </location>
</feature>
<evidence type="ECO:0000256" key="1">
    <source>
        <dbReference type="SAM" id="MobiDB-lite"/>
    </source>
</evidence>
<evidence type="ECO:0000259" key="3">
    <source>
        <dbReference type="Pfam" id="PF24870"/>
    </source>
</evidence>
<evidence type="ECO:0000313" key="4">
    <source>
        <dbReference type="EMBL" id="CAK7225027.1"/>
    </source>
</evidence>
<dbReference type="Pfam" id="PF24870">
    <property type="entry name" value="DUF7735"/>
    <property type="match status" value="1"/>
</dbReference>
<dbReference type="EMBL" id="CAWUHD010000058">
    <property type="protein sequence ID" value="CAK7225027.1"/>
    <property type="molecule type" value="Genomic_DNA"/>
</dbReference>